<dbReference type="PROSITE" id="PS51257">
    <property type="entry name" value="PROKAR_LIPOPROTEIN"/>
    <property type="match status" value="1"/>
</dbReference>
<evidence type="ECO:0000259" key="4">
    <source>
        <dbReference type="Pfam" id="PF09375"/>
    </source>
</evidence>
<feature type="chain" id="PRO_5001868378" evidence="3">
    <location>
        <begin position="24"/>
        <end position="372"/>
    </location>
</feature>
<dbReference type="InterPro" id="IPR018976">
    <property type="entry name" value="Imelysin-like"/>
</dbReference>
<evidence type="ECO:0000256" key="1">
    <source>
        <dbReference type="ARBA" id="ARBA00004196"/>
    </source>
</evidence>
<dbReference type="GO" id="GO:0030313">
    <property type="term" value="C:cell envelope"/>
    <property type="evidence" value="ECO:0007669"/>
    <property type="project" value="UniProtKB-SubCell"/>
</dbReference>
<evidence type="ECO:0000313" key="5">
    <source>
        <dbReference type="EMBL" id="GAL78011.1"/>
    </source>
</evidence>
<dbReference type="InterPro" id="IPR038352">
    <property type="entry name" value="Imelysin_sf"/>
</dbReference>
<dbReference type="Gene3D" id="1.20.1420.20">
    <property type="entry name" value="M75 peptidase, HXXE motif"/>
    <property type="match status" value="1"/>
</dbReference>
<comment type="caution">
    <text evidence="5">The sequence shown here is derived from an EMBL/GenBank/DDBJ whole genome shotgun (WGS) entry which is preliminary data.</text>
</comment>
<dbReference type="STRING" id="221126.SAMN04489722_10546"/>
<dbReference type="InterPro" id="IPR034984">
    <property type="entry name" value="Imelysin-like_IPPA"/>
</dbReference>
<dbReference type="CDD" id="cd14659">
    <property type="entry name" value="Imelysin-like_IPPA"/>
    <property type="match status" value="1"/>
</dbReference>
<dbReference type="Pfam" id="PF09375">
    <property type="entry name" value="Peptidase_M75"/>
    <property type="match status" value="1"/>
</dbReference>
<organism evidence="5 6">
    <name type="scientific">Algibacter lectus</name>
    <dbReference type="NCBI Taxonomy" id="221126"/>
    <lineage>
        <taxon>Bacteria</taxon>
        <taxon>Pseudomonadati</taxon>
        <taxon>Bacteroidota</taxon>
        <taxon>Flavobacteriia</taxon>
        <taxon>Flavobacteriales</taxon>
        <taxon>Flavobacteriaceae</taxon>
        <taxon>Algibacter</taxon>
    </lineage>
</organism>
<name>A0A090WM05_9FLAO</name>
<reference evidence="5 6" key="1">
    <citation type="journal article" date="2014" name="Genome Announc.">
        <title>Draft Genome Sequences of Marine Flavobacterium Algibacter lectus Strains SS8 and NR4.</title>
        <authorList>
            <person name="Takatani N."/>
            <person name="Nakanishi M."/>
            <person name="Meirelles P."/>
            <person name="Mino S."/>
            <person name="Suda W."/>
            <person name="Oshima K."/>
            <person name="Hattori M."/>
            <person name="Ohkuma M."/>
            <person name="Hosokawa M."/>
            <person name="Miyashita K."/>
            <person name="Thompson F.L."/>
            <person name="Niwa A."/>
            <person name="Sawabe T."/>
            <person name="Sawabe T."/>
        </authorList>
    </citation>
    <scope>NUCLEOTIDE SEQUENCE [LARGE SCALE GENOMIC DNA]</scope>
    <source>
        <strain evidence="6">JCM19274</strain>
    </source>
</reference>
<evidence type="ECO:0000256" key="3">
    <source>
        <dbReference type="SAM" id="SignalP"/>
    </source>
</evidence>
<sequence length="372" mass="41070">MIKKIFLAVITLTFIVACSSSSSDDSPSVSPDNFDRGALLTNLADNIIIPAYQDLSEKLTTLTADKDAFIADVNQTNLDNLRASWLEAYKVWQHVEMFNIGKAEELTYSFQMNIYPVSTTDVEANISAGNADLTHVNNNDAVGFPAVDYMLYGVADSDAEILTKYEDDKYKAYLSGLVNQMESLTETVLTDWTSSYRATFVSSTSNTVTSSLNKFVNDYVNYYESGLRSRKIGIPAGIFSGGNLFPDKVEGYYSQEFSMVLALEALKAVQDTFNGTGYNNSTSDNSLKSYLDYLNVDEDGDDLASLINSQLDLSRSKIKVLDDSFSDQIETDNTKMTLAYDDLQRAVVLFKVDMMGALQIGLDAGYIDNDGD</sequence>
<keyword evidence="2 3" id="KW-0732">Signal</keyword>
<gene>
    <name evidence="5" type="ORF">JCM19274_4510</name>
</gene>
<proteinExistence type="predicted"/>
<comment type="subcellular location">
    <subcellularLocation>
        <location evidence="1">Cell envelope</location>
    </subcellularLocation>
</comment>
<dbReference type="Proteomes" id="UP000029643">
    <property type="component" value="Unassembled WGS sequence"/>
</dbReference>
<feature type="signal peptide" evidence="3">
    <location>
        <begin position="1"/>
        <end position="23"/>
    </location>
</feature>
<protein>
    <submittedName>
        <fullName evidence="5">Iron-regulated protein A</fullName>
    </submittedName>
</protein>
<dbReference type="RefSeq" id="WP_042495532.1">
    <property type="nucleotide sequence ID" value="NZ_BBNU01000002.1"/>
</dbReference>
<evidence type="ECO:0000313" key="6">
    <source>
        <dbReference type="Proteomes" id="UP000029643"/>
    </source>
</evidence>
<evidence type="ECO:0000256" key="2">
    <source>
        <dbReference type="ARBA" id="ARBA00022729"/>
    </source>
</evidence>
<dbReference type="AlphaFoldDB" id="A0A090WM05"/>
<feature type="domain" description="Imelysin-like" evidence="4">
    <location>
        <begin position="48"/>
        <end position="343"/>
    </location>
</feature>
<dbReference type="EMBL" id="BBNU01000002">
    <property type="protein sequence ID" value="GAL78011.1"/>
    <property type="molecule type" value="Genomic_DNA"/>
</dbReference>
<accession>A0A090WM05</accession>